<accession>A0AAV1DU50</accession>
<sequence length="150" mass="16927">MSPLVLLSDGCAFSSPRCYGGKLKGSKSRSRFIISKILKRKYAATTKSKCKYFKSNAISLLNACLSMKNKIKFMGTEEKFAAQPPHEVRNNQQMTQRDREMLRWTYGVCIDGKFSLVSMGMMLSSGCYLPIVDRNGLLLGNFRELDDMSI</sequence>
<reference evidence="1" key="1">
    <citation type="submission" date="2023-03" db="EMBL/GenBank/DDBJ databases">
        <authorList>
            <person name="Julca I."/>
        </authorList>
    </citation>
    <scope>NUCLEOTIDE SEQUENCE</scope>
</reference>
<dbReference type="AlphaFoldDB" id="A0AAV1DU50"/>
<dbReference type="Proteomes" id="UP001161247">
    <property type="component" value="Chromosome 6"/>
</dbReference>
<evidence type="ECO:0000313" key="2">
    <source>
        <dbReference type="Proteomes" id="UP001161247"/>
    </source>
</evidence>
<organism evidence="1 2">
    <name type="scientific">Oldenlandia corymbosa var. corymbosa</name>
    <dbReference type="NCBI Taxonomy" id="529605"/>
    <lineage>
        <taxon>Eukaryota</taxon>
        <taxon>Viridiplantae</taxon>
        <taxon>Streptophyta</taxon>
        <taxon>Embryophyta</taxon>
        <taxon>Tracheophyta</taxon>
        <taxon>Spermatophyta</taxon>
        <taxon>Magnoliopsida</taxon>
        <taxon>eudicotyledons</taxon>
        <taxon>Gunneridae</taxon>
        <taxon>Pentapetalae</taxon>
        <taxon>asterids</taxon>
        <taxon>lamiids</taxon>
        <taxon>Gentianales</taxon>
        <taxon>Rubiaceae</taxon>
        <taxon>Rubioideae</taxon>
        <taxon>Spermacoceae</taxon>
        <taxon>Hedyotis-Oldenlandia complex</taxon>
        <taxon>Oldenlandia</taxon>
    </lineage>
</organism>
<gene>
    <name evidence="1" type="ORF">OLC1_LOCUS18783</name>
</gene>
<proteinExistence type="predicted"/>
<keyword evidence="2" id="KW-1185">Reference proteome</keyword>
<dbReference type="EMBL" id="OX459123">
    <property type="protein sequence ID" value="CAI9111354.1"/>
    <property type="molecule type" value="Genomic_DNA"/>
</dbReference>
<evidence type="ECO:0000313" key="1">
    <source>
        <dbReference type="EMBL" id="CAI9111354.1"/>
    </source>
</evidence>
<name>A0AAV1DU50_OLDCO</name>
<protein>
    <submittedName>
        <fullName evidence="1">OLC1v1011563C1</fullName>
    </submittedName>
</protein>